<dbReference type="PANTHER" id="PTHR47592:SF27">
    <property type="entry name" value="OS08G0421700 PROTEIN"/>
    <property type="match status" value="1"/>
</dbReference>
<dbReference type="SMART" id="SM00343">
    <property type="entry name" value="ZnF_C2HC"/>
    <property type="match status" value="1"/>
</dbReference>
<accession>A0AA35PT15</accession>
<dbReference type="Gene3D" id="4.10.60.10">
    <property type="entry name" value="Zinc finger, CCHC-type"/>
    <property type="match status" value="1"/>
</dbReference>
<dbReference type="GO" id="GO:0008270">
    <property type="term" value="F:zinc ion binding"/>
    <property type="evidence" value="ECO:0007669"/>
    <property type="project" value="UniProtKB-KW"/>
</dbReference>
<organism evidence="3 4">
    <name type="scientific">Podarcis lilfordi</name>
    <name type="common">Lilford's wall lizard</name>
    <dbReference type="NCBI Taxonomy" id="74358"/>
    <lineage>
        <taxon>Eukaryota</taxon>
        <taxon>Metazoa</taxon>
        <taxon>Chordata</taxon>
        <taxon>Craniata</taxon>
        <taxon>Vertebrata</taxon>
        <taxon>Euteleostomi</taxon>
        <taxon>Lepidosauria</taxon>
        <taxon>Squamata</taxon>
        <taxon>Bifurcata</taxon>
        <taxon>Unidentata</taxon>
        <taxon>Episquamata</taxon>
        <taxon>Laterata</taxon>
        <taxon>Lacertibaenia</taxon>
        <taxon>Lacertidae</taxon>
        <taxon>Podarcis</taxon>
    </lineage>
</organism>
<dbReference type="PANTHER" id="PTHR47592">
    <property type="entry name" value="PBF68 PROTEIN"/>
    <property type="match status" value="1"/>
</dbReference>
<dbReference type="Pfam" id="PF13976">
    <property type="entry name" value="gag_pre-integrs"/>
    <property type="match status" value="1"/>
</dbReference>
<keyword evidence="1" id="KW-0863">Zinc-finger</keyword>
<dbReference type="InterPro" id="IPR036875">
    <property type="entry name" value="Znf_CCHC_sf"/>
</dbReference>
<feature type="domain" description="CCHC-type" evidence="2">
    <location>
        <begin position="136"/>
        <end position="150"/>
    </location>
</feature>
<reference evidence="3" key="1">
    <citation type="submission" date="2022-12" db="EMBL/GenBank/DDBJ databases">
        <authorList>
            <person name="Alioto T."/>
            <person name="Alioto T."/>
            <person name="Gomez Garrido J."/>
        </authorList>
    </citation>
    <scope>NUCLEOTIDE SEQUENCE</scope>
</reference>
<dbReference type="InterPro" id="IPR054722">
    <property type="entry name" value="PolX-like_BBD"/>
</dbReference>
<gene>
    <name evidence="3" type="ORF">PODLI_1B032255</name>
</gene>
<dbReference type="AlphaFoldDB" id="A0AA35PT15"/>
<evidence type="ECO:0000256" key="1">
    <source>
        <dbReference type="PROSITE-ProRule" id="PRU00047"/>
    </source>
</evidence>
<keyword evidence="1" id="KW-0862">Zinc</keyword>
<dbReference type="PROSITE" id="PS50158">
    <property type="entry name" value="ZF_CCHC"/>
    <property type="match status" value="1"/>
</dbReference>
<name>A0AA35PT15_9SAUR</name>
<proteinExistence type="predicted"/>
<keyword evidence="1" id="KW-0479">Metal-binding</keyword>
<dbReference type="Proteomes" id="UP001178461">
    <property type="component" value="Chromosome W"/>
</dbReference>
<keyword evidence="4" id="KW-1185">Reference proteome</keyword>
<dbReference type="SUPFAM" id="SSF57756">
    <property type="entry name" value="Retrovirus zinc finger-like domains"/>
    <property type="match status" value="1"/>
</dbReference>
<dbReference type="InterPro" id="IPR025724">
    <property type="entry name" value="GAG-pre-integrase_dom"/>
</dbReference>
<evidence type="ECO:0000259" key="2">
    <source>
        <dbReference type="PROSITE" id="PS50158"/>
    </source>
</evidence>
<dbReference type="GO" id="GO:0003676">
    <property type="term" value="F:nucleic acid binding"/>
    <property type="evidence" value="ECO:0007669"/>
    <property type="project" value="InterPro"/>
</dbReference>
<dbReference type="Pfam" id="PF00098">
    <property type="entry name" value="zf-CCHC"/>
    <property type="match status" value="1"/>
</dbReference>
<evidence type="ECO:0000313" key="3">
    <source>
        <dbReference type="EMBL" id="CAI5799419.1"/>
    </source>
</evidence>
<dbReference type="EMBL" id="OX395145">
    <property type="protein sequence ID" value="CAI5799419.1"/>
    <property type="molecule type" value="Genomic_DNA"/>
</dbReference>
<sequence>MASVTFDSDARQGMPMLNEHNFVPWKERLIAFLDAKGVLDAVENLKPTGSSEEDLAKIKLWKLKNHNAKTIIFSQLQEKQLSMIDTESDASQILKDLEHICRGRTESPVRNAKIKDSNYASRQFTKSREMAKKVVCFNCNKEGHIAKNCKAPKTRNSQTFQPKRERKGKSECTLLLQERNLAVQNRENKRSKWIIDSGASSHFSFEKDYFNEINDDEGSEIETADGNIVKAKGAGSMDLKFYINDKSTKTTVSRVLYVPQLSCNLLSVSTLDRKGFQITFGNGECNVTKNGEVFVQAKLVNGVYEIDLSEEQSAKVARSSQKDEADLDLWHRRLGHRDTSLILDLQRKDLVKGLQVTQSNRVPRKCISCVTENFHFHVAQNREAPECLTLCTLTYVDL</sequence>
<dbReference type="InterPro" id="IPR001878">
    <property type="entry name" value="Znf_CCHC"/>
</dbReference>
<protein>
    <submittedName>
        <fullName evidence="3">Retrovirus-related Pol polyprotein from transposon TNT 1-94</fullName>
    </submittedName>
</protein>
<dbReference type="Pfam" id="PF22936">
    <property type="entry name" value="Pol_BBD"/>
    <property type="match status" value="1"/>
</dbReference>
<evidence type="ECO:0000313" key="4">
    <source>
        <dbReference type="Proteomes" id="UP001178461"/>
    </source>
</evidence>